<evidence type="ECO:0000256" key="2">
    <source>
        <dbReference type="ARBA" id="ARBA00023239"/>
    </source>
</evidence>
<name>D5EDK7_AMICL</name>
<keyword evidence="5" id="KW-1185">Reference proteome</keyword>
<protein>
    <submittedName>
        <fullName evidence="4">Class II aldolase/adducin family protein</fullName>
    </submittedName>
</protein>
<dbReference type="NCBIfam" id="NF005302">
    <property type="entry name" value="PRK06833.1"/>
    <property type="match status" value="1"/>
</dbReference>
<dbReference type="SUPFAM" id="SSF53639">
    <property type="entry name" value="AraD/HMP-PK domain-like"/>
    <property type="match status" value="1"/>
</dbReference>
<proteinExistence type="predicted"/>
<dbReference type="InterPro" id="IPR001303">
    <property type="entry name" value="Aldolase_II/adducin_N"/>
</dbReference>
<dbReference type="OrthoDB" id="9794581at2"/>
<dbReference type="RefSeq" id="WP_013047905.1">
    <property type="nucleotide sequence ID" value="NC_014011.1"/>
</dbReference>
<accession>D5EDK7</accession>
<dbReference type="Gene3D" id="3.40.225.10">
    <property type="entry name" value="Class II aldolase/adducin N-terminal domain"/>
    <property type="match status" value="1"/>
</dbReference>
<dbReference type="STRING" id="572547.Amico_0500"/>
<dbReference type="Pfam" id="PF00596">
    <property type="entry name" value="Aldolase_II"/>
    <property type="match status" value="1"/>
</dbReference>
<evidence type="ECO:0000313" key="4">
    <source>
        <dbReference type="EMBL" id="ADE56639.1"/>
    </source>
</evidence>
<evidence type="ECO:0000313" key="5">
    <source>
        <dbReference type="Proteomes" id="UP000002366"/>
    </source>
</evidence>
<dbReference type="PANTHER" id="PTHR22789">
    <property type="entry name" value="FUCULOSE PHOSPHATE ALDOLASE"/>
    <property type="match status" value="1"/>
</dbReference>
<evidence type="ECO:0000259" key="3">
    <source>
        <dbReference type="SMART" id="SM01007"/>
    </source>
</evidence>
<dbReference type="AlphaFoldDB" id="D5EDK7"/>
<feature type="domain" description="Class II aldolase/adducin N-terminal" evidence="3">
    <location>
        <begin position="8"/>
        <end position="184"/>
    </location>
</feature>
<dbReference type="HOGENOM" id="CLU_006033_3_0_0"/>
<reference evidence="4 5" key="1">
    <citation type="journal article" date="2010" name="Stand. Genomic Sci.">
        <title>Complete genome sequence of Aminobacterium colombiense type strain (ALA-1).</title>
        <authorList>
            <person name="Chertkov O."/>
            <person name="Sikorski J."/>
            <person name="Brambilla E."/>
            <person name="Lapidus A."/>
            <person name="Copeland A."/>
            <person name="Glavina Del Rio T."/>
            <person name="Nolan M."/>
            <person name="Lucas S."/>
            <person name="Tice H."/>
            <person name="Cheng J.F."/>
            <person name="Han C."/>
            <person name="Detter J.C."/>
            <person name="Bruce D."/>
            <person name="Tapia R."/>
            <person name="Goodwin L."/>
            <person name="Pitluck S."/>
            <person name="Liolios K."/>
            <person name="Ivanova N."/>
            <person name="Mavromatis K."/>
            <person name="Ovchinnikova G."/>
            <person name="Pati A."/>
            <person name="Chen A."/>
            <person name="Palaniappan K."/>
            <person name="Land M."/>
            <person name="Hauser L."/>
            <person name="Chang Y.J."/>
            <person name="Jeffries C.D."/>
            <person name="Spring S."/>
            <person name="Rohde M."/>
            <person name="Goker M."/>
            <person name="Bristow J."/>
            <person name="Eisen J.A."/>
            <person name="Markowitz V."/>
            <person name="Hugenholtz P."/>
            <person name="Kyrpides N.C."/>
            <person name="Klenk H.P."/>
        </authorList>
    </citation>
    <scope>NUCLEOTIDE SEQUENCE [LARGE SCALE GENOMIC DNA]</scope>
    <source>
        <strain evidence="5">DSM 12261 / ALA-1</strain>
    </source>
</reference>
<dbReference type="GO" id="GO:0005829">
    <property type="term" value="C:cytosol"/>
    <property type="evidence" value="ECO:0007669"/>
    <property type="project" value="TreeGrafter"/>
</dbReference>
<dbReference type="EMBL" id="CP001997">
    <property type="protein sequence ID" value="ADE56639.1"/>
    <property type="molecule type" value="Genomic_DNA"/>
</dbReference>
<dbReference type="GO" id="GO:0016832">
    <property type="term" value="F:aldehyde-lyase activity"/>
    <property type="evidence" value="ECO:0007669"/>
    <property type="project" value="TreeGrafter"/>
</dbReference>
<evidence type="ECO:0000256" key="1">
    <source>
        <dbReference type="ARBA" id="ARBA00022723"/>
    </source>
</evidence>
<dbReference type="eggNOG" id="COG0235">
    <property type="taxonomic scope" value="Bacteria"/>
</dbReference>
<keyword evidence="2" id="KW-0456">Lyase</keyword>
<dbReference type="SMART" id="SM01007">
    <property type="entry name" value="Aldolase_II"/>
    <property type="match status" value="1"/>
</dbReference>
<sequence>MKLQEEREAIVAYCQKMITSRLTTGTGGNISICNRARGEVAMTPTGVDYFEMKADDIVIINLDGEIVEGTTKPSSEAGMHLALYHKRDDISAVVHTHSVFATTIACLRWELPPVHYLIGYSGKKVPLAPYATYGTTELAQNVAEAIGSYNAVLLANHGLVTVGSSLSRAFSTAEEIELVSEIYYRTKSIGEPVILSKEEMDNVLRKFGSYGKQ</sequence>
<dbReference type="PANTHER" id="PTHR22789:SF0">
    <property type="entry name" value="3-OXO-TETRONATE 4-PHOSPHATE DECARBOXYLASE-RELATED"/>
    <property type="match status" value="1"/>
</dbReference>
<dbReference type="GO" id="GO:0046872">
    <property type="term" value="F:metal ion binding"/>
    <property type="evidence" value="ECO:0007669"/>
    <property type="project" value="UniProtKB-KW"/>
</dbReference>
<gene>
    <name evidence="4" type="ordered locus">Amico_0500</name>
</gene>
<dbReference type="InterPro" id="IPR036409">
    <property type="entry name" value="Aldolase_II/adducin_N_sf"/>
</dbReference>
<dbReference type="GO" id="GO:0019323">
    <property type="term" value="P:pentose catabolic process"/>
    <property type="evidence" value="ECO:0007669"/>
    <property type="project" value="TreeGrafter"/>
</dbReference>
<dbReference type="Proteomes" id="UP000002366">
    <property type="component" value="Chromosome"/>
</dbReference>
<dbReference type="InterPro" id="IPR050197">
    <property type="entry name" value="Aldolase_class_II_sugar_metab"/>
</dbReference>
<organism evidence="4 5">
    <name type="scientific">Aminobacterium colombiense (strain DSM 12261 / ALA-1)</name>
    <dbReference type="NCBI Taxonomy" id="572547"/>
    <lineage>
        <taxon>Bacteria</taxon>
        <taxon>Thermotogati</taxon>
        <taxon>Synergistota</taxon>
        <taxon>Synergistia</taxon>
        <taxon>Synergistales</taxon>
        <taxon>Aminobacteriaceae</taxon>
        <taxon>Aminobacterium</taxon>
    </lineage>
</organism>
<dbReference type="KEGG" id="aco:Amico_0500"/>
<keyword evidence="1" id="KW-0479">Metal-binding</keyword>